<evidence type="ECO:0000313" key="1">
    <source>
        <dbReference type="EMBL" id="KAK3767002.1"/>
    </source>
</evidence>
<dbReference type="EMBL" id="JAWDGP010004178">
    <property type="protein sequence ID" value="KAK3767002.1"/>
    <property type="molecule type" value="Genomic_DNA"/>
</dbReference>
<gene>
    <name evidence="1" type="ORF">RRG08_062526</name>
</gene>
<proteinExistence type="predicted"/>
<keyword evidence="2" id="KW-1185">Reference proteome</keyword>
<protein>
    <submittedName>
        <fullName evidence="1">Uncharacterized protein</fullName>
    </submittedName>
</protein>
<comment type="caution">
    <text evidence="1">The sequence shown here is derived from an EMBL/GenBank/DDBJ whole genome shotgun (WGS) entry which is preliminary data.</text>
</comment>
<sequence length="77" mass="8414">MLVTVTMDTVMKAVILGIEEISVFKNVKLASMELAVLGPVASTVLGSEYQQLIRTRGEQDKTNDSTNITKMCEATHL</sequence>
<evidence type="ECO:0000313" key="2">
    <source>
        <dbReference type="Proteomes" id="UP001283361"/>
    </source>
</evidence>
<dbReference type="Proteomes" id="UP001283361">
    <property type="component" value="Unassembled WGS sequence"/>
</dbReference>
<organism evidence="1 2">
    <name type="scientific">Elysia crispata</name>
    <name type="common">lettuce slug</name>
    <dbReference type="NCBI Taxonomy" id="231223"/>
    <lineage>
        <taxon>Eukaryota</taxon>
        <taxon>Metazoa</taxon>
        <taxon>Spiralia</taxon>
        <taxon>Lophotrochozoa</taxon>
        <taxon>Mollusca</taxon>
        <taxon>Gastropoda</taxon>
        <taxon>Heterobranchia</taxon>
        <taxon>Euthyneura</taxon>
        <taxon>Panpulmonata</taxon>
        <taxon>Sacoglossa</taxon>
        <taxon>Placobranchoidea</taxon>
        <taxon>Plakobranchidae</taxon>
        <taxon>Elysia</taxon>
    </lineage>
</organism>
<name>A0AAE0ZCS0_9GAST</name>
<accession>A0AAE0ZCS0</accession>
<reference evidence="1" key="1">
    <citation type="journal article" date="2023" name="G3 (Bethesda)">
        <title>A reference genome for the long-term kleptoplast-retaining sea slug Elysia crispata morphotype clarki.</title>
        <authorList>
            <person name="Eastman K.E."/>
            <person name="Pendleton A.L."/>
            <person name="Shaikh M.A."/>
            <person name="Suttiyut T."/>
            <person name="Ogas R."/>
            <person name="Tomko P."/>
            <person name="Gavelis G."/>
            <person name="Widhalm J.R."/>
            <person name="Wisecaver J.H."/>
        </authorList>
    </citation>
    <scope>NUCLEOTIDE SEQUENCE</scope>
    <source>
        <strain evidence="1">ECLA1</strain>
    </source>
</reference>
<dbReference type="AlphaFoldDB" id="A0AAE0ZCS0"/>